<dbReference type="AlphaFoldDB" id="A0A1Y5RWV3"/>
<proteinExistence type="predicted"/>
<protein>
    <recommendedName>
        <fullName evidence="3">DUF2971 domain-containing protein</fullName>
    </recommendedName>
</protein>
<dbReference type="Pfam" id="PF11185">
    <property type="entry name" value="DUF2971"/>
    <property type="match status" value="1"/>
</dbReference>
<organism evidence="1 2">
    <name type="scientific">Falsiruegeria litorea R37</name>
    <dbReference type="NCBI Taxonomy" id="1200284"/>
    <lineage>
        <taxon>Bacteria</taxon>
        <taxon>Pseudomonadati</taxon>
        <taxon>Pseudomonadota</taxon>
        <taxon>Alphaproteobacteria</taxon>
        <taxon>Rhodobacterales</taxon>
        <taxon>Roseobacteraceae</taxon>
        <taxon>Falsiruegeria</taxon>
    </lineage>
</organism>
<sequence>MGLLYKYYGFSAGLAAISKNSLGFSKPTKFNDPMEGRLWLHQNGLSPTWLEPLLDSVGILCMTRNHLNPLMWSHYGENHTGFVIGYDDGDLLFSDQRDTVIDAQSGSTFTESQYEFSDVEQSGRAAAQWVQLGMDELEVPDIAAAIRHIFLMKQHCWNYEEEVRIVKLLSSAAHTASEWVRLTGNTPTPISTPVAPKVSLSHPSEVFTLEASPQSIKHIILGMRNPLVVEGRKVSPDDDLARCVSGCGASIELSSWDENGEMQASKLETKIDWGWPNDVSSVKIEPEMLKAISGKISGQPLSTQSLTVTNFNDGRVCASWDDEL</sequence>
<dbReference type="Proteomes" id="UP000193077">
    <property type="component" value="Unassembled WGS sequence"/>
</dbReference>
<gene>
    <name evidence="1" type="ORF">TRL7639_01006</name>
</gene>
<dbReference type="InterPro" id="IPR021352">
    <property type="entry name" value="DUF2971"/>
</dbReference>
<evidence type="ECO:0008006" key="3">
    <source>
        <dbReference type="Google" id="ProtNLM"/>
    </source>
</evidence>
<dbReference type="EMBL" id="FWFO01000001">
    <property type="protein sequence ID" value="SLN27151.1"/>
    <property type="molecule type" value="Genomic_DNA"/>
</dbReference>
<evidence type="ECO:0000313" key="2">
    <source>
        <dbReference type="Proteomes" id="UP000193077"/>
    </source>
</evidence>
<accession>A0A1Y5RWV3</accession>
<evidence type="ECO:0000313" key="1">
    <source>
        <dbReference type="EMBL" id="SLN27151.1"/>
    </source>
</evidence>
<reference evidence="1 2" key="1">
    <citation type="submission" date="2017-03" db="EMBL/GenBank/DDBJ databases">
        <authorList>
            <person name="Afonso C.L."/>
            <person name="Miller P.J."/>
            <person name="Scott M.A."/>
            <person name="Spackman E."/>
            <person name="Goraichik I."/>
            <person name="Dimitrov K.M."/>
            <person name="Suarez D.L."/>
            <person name="Swayne D.E."/>
        </authorList>
    </citation>
    <scope>NUCLEOTIDE SEQUENCE [LARGE SCALE GENOMIC DNA]</scope>
    <source>
        <strain evidence="1 2">CECT 7639</strain>
    </source>
</reference>
<name>A0A1Y5RWV3_9RHOB</name>
<keyword evidence="2" id="KW-1185">Reference proteome</keyword>